<evidence type="ECO:0000256" key="1">
    <source>
        <dbReference type="ARBA" id="ARBA00004141"/>
    </source>
</evidence>
<organism evidence="6 7">
    <name type="scientific">Aequorivita flava</name>
    <dbReference type="NCBI Taxonomy" id="3114371"/>
    <lineage>
        <taxon>Bacteria</taxon>
        <taxon>Pseudomonadati</taxon>
        <taxon>Bacteroidota</taxon>
        <taxon>Flavobacteriia</taxon>
        <taxon>Flavobacteriales</taxon>
        <taxon>Flavobacteriaceae</taxon>
        <taxon>Aequorivita</taxon>
    </lineage>
</organism>
<reference evidence="6 7" key="1">
    <citation type="submission" date="2024-01" db="EMBL/GenBank/DDBJ databases">
        <title>Aequorivita flavus sp. nov., isolated from deep-sea sediment.</title>
        <authorList>
            <person name="Chen X."/>
        </authorList>
    </citation>
    <scope>NUCLEOTIDE SEQUENCE [LARGE SCALE GENOMIC DNA]</scope>
    <source>
        <strain evidence="6 7">MCCC 1A16935</strain>
    </source>
</reference>
<dbReference type="InterPro" id="IPR000537">
    <property type="entry name" value="UbiA_prenyltransferase"/>
</dbReference>
<evidence type="ECO:0000256" key="5">
    <source>
        <dbReference type="SAM" id="Phobius"/>
    </source>
</evidence>
<keyword evidence="7" id="KW-1185">Reference proteome</keyword>
<comment type="subcellular location">
    <subcellularLocation>
        <location evidence="1">Membrane</location>
        <topology evidence="1">Multi-pass membrane protein</topology>
    </subcellularLocation>
</comment>
<feature type="transmembrane region" description="Helical" evidence="5">
    <location>
        <begin position="114"/>
        <end position="131"/>
    </location>
</feature>
<feature type="transmembrane region" description="Helical" evidence="5">
    <location>
        <begin position="234"/>
        <end position="251"/>
    </location>
</feature>
<proteinExistence type="predicted"/>
<feature type="transmembrane region" description="Helical" evidence="5">
    <location>
        <begin position="287"/>
        <end position="305"/>
    </location>
</feature>
<gene>
    <name evidence="6" type="ORF">VZD24_06230</name>
</gene>
<sequence>MLNNVESFQIVTLSLNLCSLKLFKIIKHLLKSLKISRPGLWFPVIWIYLVPFDLASRFWETPLFWVGLVFVTFPLNYLLYGLNDFTDGKADVLNPRKGNYLFGPKFNKKELEPVFWQITAVILPCVAFFSYLKGREMFLLLLFMIVMNIIYNFKPFRIKRRPPLEILFQVGYLFTALFSILLNDLEMLPWQTFLYLLLFAFHAQLAGQIMDIETDVLAGKKTTAVLLGRKKTKLLVLILILTEVFILFYWFNEWVLSGFLAAFSLWLVLDIFVFFKEKPYTVKQLKYFGIAINIVAFLSIAWVLYSGNLLQPNF</sequence>
<dbReference type="EMBL" id="JBANCF010000003">
    <property type="protein sequence ID" value="MEM0573103.1"/>
    <property type="molecule type" value="Genomic_DNA"/>
</dbReference>
<feature type="transmembrane region" description="Helical" evidence="5">
    <location>
        <begin position="62"/>
        <end position="80"/>
    </location>
</feature>
<dbReference type="Pfam" id="PF01040">
    <property type="entry name" value="UbiA"/>
    <property type="match status" value="1"/>
</dbReference>
<evidence type="ECO:0000256" key="3">
    <source>
        <dbReference type="ARBA" id="ARBA00022989"/>
    </source>
</evidence>
<evidence type="ECO:0000256" key="2">
    <source>
        <dbReference type="ARBA" id="ARBA00022692"/>
    </source>
</evidence>
<comment type="caution">
    <text evidence="6">The sequence shown here is derived from an EMBL/GenBank/DDBJ whole genome shotgun (WGS) entry which is preliminary data.</text>
</comment>
<accession>A0ABU9NCN3</accession>
<evidence type="ECO:0000313" key="7">
    <source>
        <dbReference type="Proteomes" id="UP001390963"/>
    </source>
</evidence>
<name>A0ABU9NCN3_9FLAO</name>
<evidence type="ECO:0000256" key="4">
    <source>
        <dbReference type="ARBA" id="ARBA00023136"/>
    </source>
</evidence>
<protein>
    <submittedName>
        <fullName evidence="6">UbiA family prenyltransferase</fullName>
    </submittedName>
</protein>
<keyword evidence="3 5" id="KW-1133">Transmembrane helix</keyword>
<keyword evidence="4 5" id="KW-0472">Membrane</keyword>
<feature type="transmembrane region" description="Helical" evidence="5">
    <location>
        <begin position="257"/>
        <end position="275"/>
    </location>
</feature>
<dbReference type="RefSeq" id="WP_279449306.1">
    <property type="nucleotide sequence ID" value="NZ_JBANCF010000003.1"/>
</dbReference>
<feature type="transmembrane region" description="Helical" evidence="5">
    <location>
        <begin position="38"/>
        <end position="56"/>
    </location>
</feature>
<dbReference type="Proteomes" id="UP001390963">
    <property type="component" value="Unassembled WGS sequence"/>
</dbReference>
<evidence type="ECO:0000313" key="6">
    <source>
        <dbReference type="EMBL" id="MEM0573103.1"/>
    </source>
</evidence>
<keyword evidence="2 5" id="KW-0812">Transmembrane</keyword>
<feature type="transmembrane region" description="Helical" evidence="5">
    <location>
        <begin position="166"/>
        <end position="182"/>
    </location>
</feature>
<feature type="transmembrane region" description="Helical" evidence="5">
    <location>
        <begin position="137"/>
        <end position="154"/>
    </location>
</feature>